<dbReference type="GO" id="GO:0016787">
    <property type="term" value="F:hydrolase activity"/>
    <property type="evidence" value="ECO:0007669"/>
    <property type="project" value="UniProtKB-KW"/>
</dbReference>
<dbReference type="SUPFAM" id="SSF53474">
    <property type="entry name" value="alpha/beta-Hydrolases"/>
    <property type="match status" value="1"/>
</dbReference>
<dbReference type="InterPro" id="IPR050309">
    <property type="entry name" value="Type-B_Carboxylest/Lipase"/>
</dbReference>
<evidence type="ECO:0000259" key="3">
    <source>
        <dbReference type="Pfam" id="PF00135"/>
    </source>
</evidence>
<evidence type="ECO:0000313" key="4">
    <source>
        <dbReference type="EMBL" id="SEV89358.1"/>
    </source>
</evidence>
<dbReference type="InterPro" id="IPR002018">
    <property type="entry name" value="CarbesteraseB"/>
</dbReference>
<dbReference type="PANTHER" id="PTHR11559">
    <property type="entry name" value="CARBOXYLESTERASE"/>
    <property type="match status" value="1"/>
</dbReference>
<dbReference type="EMBL" id="FOIQ01000001">
    <property type="protein sequence ID" value="SEV89358.1"/>
    <property type="molecule type" value="Genomic_DNA"/>
</dbReference>
<name>A0A1I0MLX5_9BACT</name>
<dbReference type="InterPro" id="IPR029058">
    <property type="entry name" value="AB_hydrolase_fold"/>
</dbReference>
<reference evidence="4 5" key="1">
    <citation type="submission" date="2016-10" db="EMBL/GenBank/DDBJ databases">
        <authorList>
            <person name="de Groot N.N."/>
        </authorList>
    </citation>
    <scope>NUCLEOTIDE SEQUENCE [LARGE SCALE GENOMIC DNA]</scope>
    <source>
        <strain evidence="4 5">TC2-24</strain>
    </source>
</reference>
<dbReference type="PROSITE" id="PS00122">
    <property type="entry name" value="CARBOXYLESTERASE_B_1"/>
    <property type="match status" value="1"/>
</dbReference>
<feature type="domain" description="Carboxylesterase type B" evidence="3">
    <location>
        <begin position="18"/>
        <end position="487"/>
    </location>
</feature>
<evidence type="ECO:0000256" key="2">
    <source>
        <dbReference type="ARBA" id="ARBA00022801"/>
    </source>
</evidence>
<protein>
    <submittedName>
        <fullName evidence="4">Carboxylesterase type B</fullName>
    </submittedName>
</protein>
<organism evidence="4 5">
    <name type="scientific">Prevotella aff. ruminicola Tc2-24</name>
    <dbReference type="NCBI Taxonomy" id="81582"/>
    <lineage>
        <taxon>Bacteria</taxon>
        <taxon>Pseudomonadati</taxon>
        <taxon>Bacteroidota</taxon>
        <taxon>Bacteroidia</taxon>
        <taxon>Bacteroidales</taxon>
        <taxon>Prevotellaceae</taxon>
        <taxon>Prevotella</taxon>
    </lineage>
</organism>
<evidence type="ECO:0000256" key="1">
    <source>
        <dbReference type="ARBA" id="ARBA00005964"/>
    </source>
</evidence>
<dbReference type="AlphaFoldDB" id="A0A1I0MLX5"/>
<evidence type="ECO:0000313" key="5">
    <source>
        <dbReference type="Proteomes" id="UP000199373"/>
    </source>
</evidence>
<comment type="similarity">
    <text evidence="1">Belongs to the type-B carboxylesterase/lipase family.</text>
</comment>
<gene>
    <name evidence="4" type="ORF">SAMN04487850_0782</name>
</gene>
<keyword evidence="2" id="KW-0378">Hydrolase</keyword>
<dbReference type="Pfam" id="PF00135">
    <property type="entry name" value="COesterase"/>
    <property type="match status" value="1"/>
</dbReference>
<proteinExistence type="inferred from homology"/>
<sequence>MMVMLSMMTSMAQVKGSMVVKTESGQVKGFDHEGTMGFLGIPYAKIERFMPPLPVDKWDTIRVCDHWGPQAMQNTGGRELSETEMSEKNSCVLNVWTTNKKGSKPVMVWLHGGGFDSGTSAWDPGMQLAKKDVVVVSVNHRLNILGFLDLSACSEQYKYSGNVGMLDIVQALQWIQKNIRQFGGDPSNVTIFGESGGGGKVGTLLSMPSAKGLFHKAIIMSGTILNINTKAMTEELGKAVLKELNIDNTHIDRIKDVPYQELYAAGQRAMAASIGTRKPGTPMMWGFGPTPDGETLLQQPFQNGFSDISTDIPILIGTTFNELQPLRYDQPITMDDARKELMRTFGFDTNNYIKAFAEAYPDYTPQDLLSIDWLFRAKTIITADEIAESRNAKTWMYLFTWRSPVNKGSVHGHELKFCFNTLHRAGHDLPEPSEADLKLADTMSNVWAQFAKTGDPNIASLPSWQPYTKANGELMVFDHQCTIRNNPDRKLQQIIDKHCFQQLDEFRQDQKRLKLSIGNVTMKIDAENGGKIMSLKCGGQEVISQSRWPESFGSTFWTSPQKEWNWPPVPEYDKQSYSVEQKDGQLIMTSQVNNKLGFRVRKTFSTDPKDGAIIVTYSLTNESSETRQVAPWEITRVPNERSLIFFEAPSDSIWPKGLMDFKDAHNIAWYQPDETNENRKVNADGKGWLAYYNNESSLLLIKRFDDLNTSQPAPGEAEIQVYVNRGKSYIELESQGAYTSLKPQEQLCWTVRWYLQPFQSSSTEELAKKVREIIYTK</sequence>
<dbReference type="Proteomes" id="UP000199373">
    <property type="component" value="Unassembled WGS sequence"/>
</dbReference>
<dbReference type="InterPro" id="IPR019826">
    <property type="entry name" value="Carboxylesterase_B_AS"/>
</dbReference>
<keyword evidence="5" id="KW-1185">Reference proteome</keyword>
<accession>A0A1I0MLX5</accession>
<dbReference type="Gene3D" id="3.40.50.1820">
    <property type="entry name" value="alpha/beta hydrolase"/>
    <property type="match status" value="1"/>
</dbReference>